<evidence type="ECO:0000256" key="1">
    <source>
        <dbReference type="SAM" id="MobiDB-lite"/>
    </source>
</evidence>
<feature type="signal peptide" evidence="3">
    <location>
        <begin position="1"/>
        <end position="23"/>
    </location>
</feature>
<feature type="chain" id="PRO_5031294676" evidence="3">
    <location>
        <begin position="24"/>
        <end position="81"/>
    </location>
</feature>
<protein>
    <submittedName>
        <fullName evidence="4">Uncharacterized protein</fullName>
    </submittedName>
</protein>
<keyword evidence="2" id="KW-0472">Membrane</keyword>
<feature type="region of interest" description="Disordered" evidence="1">
    <location>
        <begin position="61"/>
        <end position="81"/>
    </location>
</feature>
<accession>A0A7V2F3H0</accession>
<proteinExistence type="predicted"/>
<evidence type="ECO:0000313" key="4">
    <source>
        <dbReference type="EMBL" id="HER43399.1"/>
    </source>
</evidence>
<dbReference type="EMBL" id="DSEC01000211">
    <property type="protein sequence ID" value="HER43399.1"/>
    <property type="molecule type" value="Genomic_DNA"/>
</dbReference>
<organism evidence="4">
    <name type="scientific">Eiseniibacteriota bacterium</name>
    <dbReference type="NCBI Taxonomy" id="2212470"/>
    <lineage>
        <taxon>Bacteria</taxon>
        <taxon>Candidatus Eiseniibacteriota</taxon>
    </lineage>
</organism>
<dbReference type="AlphaFoldDB" id="A0A7V2F3H0"/>
<keyword evidence="2" id="KW-0812">Transmembrane</keyword>
<feature type="compositionally biased region" description="Basic and acidic residues" evidence="1">
    <location>
        <begin position="66"/>
        <end position="81"/>
    </location>
</feature>
<comment type="caution">
    <text evidence="4">The sequence shown here is derived from an EMBL/GenBank/DDBJ whole genome shotgun (WGS) entry which is preliminary data.</text>
</comment>
<feature type="transmembrane region" description="Helical" evidence="2">
    <location>
        <begin position="33"/>
        <end position="52"/>
    </location>
</feature>
<name>A0A7V2F3H0_UNCEI</name>
<evidence type="ECO:0000256" key="3">
    <source>
        <dbReference type="SAM" id="SignalP"/>
    </source>
</evidence>
<reference evidence="4" key="1">
    <citation type="journal article" date="2020" name="mSystems">
        <title>Genome- and Community-Level Interaction Insights into Carbon Utilization and Element Cycling Functions of Hydrothermarchaeota in Hydrothermal Sediment.</title>
        <authorList>
            <person name="Zhou Z."/>
            <person name="Liu Y."/>
            <person name="Xu W."/>
            <person name="Pan J."/>
            <person name="Luo Z.H."/>
            <person name="Li M."/>
        </authorList>
    </citation>
    <scope>NUCLEOTIDE SEQUENCE [LARGE SCALE GENOMIC DNA]</scope>
    <source>
        <strain evidence="4">SpSt-1233</strain>
    </source>
</reference>
<dbReference type="Proteomes" id="UP000886069">
    <property type="component" value="Unassembled WGS sequence"/>
</dbReference>
<evidence type="ECO:0000256" key="2">
    <source>
        <dbReference type="SAM" id="Phobius"/>
    </source>
</evidence>
<gene>
    <name evidence="4" type="ORF">ENO08_02960</name>
</gene>
<keyword evidence="2" id="KW-1133">Transmembrane helix</keyword>
<sequence length="81" mass="8811">MRSSFVTLTLLLATLAMPSTARAYVDPGTGSYFLQILLAGILGAAFAVRLYWRRIRNFLTGAGSGRGEREEERQTGEDGKG</sequence>
<keyword evidence="3" id="KW-0732">Signal</keyword>